<dbReference type="OrthoDB" id="4449798at2"/>
<dbReference type="RefSeq" id="WP_043986029.1">
    <property type="nucleotide sequence ID" value="NZ_JXST01000017.1"/>
</dbReference>
<dbReference type="EMBL" id="JXST01000017">
    <property type="protein sequence ID" value="KIU16424.1"/>
    <property type="molecule type" value="Genomic_DNA"/>
</dbReference>
<dbReference type="PRINTS" id="PR00081">
    <property type="entry name" value="GDHRDH"/>
</dbReference>
<dbReference type="GO" id="GO:0016491">
    <property type="term" value="F:oxidoreductase activity"/>
    <property type="evidence" value="ECO:0007669"/>
    <property type="project" value="UniProtKB-KW"/>
</dbReference>
<dbReference type="NCBIfam" id="NF004846">
    <property type="entry name" value="PRK06197.1"/>
    <property type="match status" value="1"/>
</dbReference>
<dbReference type="InterPro" id="IPR002347">
    <property type="entry name" value="SDR_fam"/>
</dbReference>
<gene>
    <name evidence="2" type="ORF">TL10_13605</name>
</gene>
<keyword evidence="1" id="KW-0560">Oxidoreductase</keyword>
<proteinExistence type="predicted"/>
<dbReference type="SUPFAM" id="SSF51735">
    <property type="entry name" value="NAD(P)-binding Rossmann-fold domains"/>
    <property type="match status" value="1"/>
</dbReference>
<evidence type="ECO:0000313" key="2">
    <source>
        <dbReference type="EMBL" id="KIU16424.1"/>
    </source>
</evidence>
<organism evidence="2 3">
    <name type="scientific">Mycolicibacterium llatzerense</name>
    <dbReference type="NCBI Taxonomy" id="280871"/>
    <lineage>
        <taxon>Bacteria</taxon>
        <taxon>Bacillati</taxon>
        <taxon>Actinomycetota</taxon>
        <taxon>Actinomycetes</taxon>
        <taxon>Mycobacteriales</taxon>
        <taxon>Mycobacteriaceae</taxon>
        <taxon>Mycolicibacterium</taxon>
    </lineage>
</organism>
<accession>A0A0D1JV05</accession>
<dbReference type="PATRIC" id="fig|280871.6.peg.2820"/>
<dbReference type="STRING" id="280871.TL10_13605"/>
<sequence>MTSAPWTLADASRQDGRVAVVTGANSGIGVEIAKGLAGLGATVVLACRNADAAREIQAALPGATTEFVALDLADLASVRRCAESLRQRHRRIDLLINNAGVMHPVRTETKDGFEGDFGVNFLGHFALTGLLHDRADRIVMVTSLTHRRGVINFDDLQSRRKFRSAKAYANSKLAQLLFMSEFNRRHQAMCLAAHPGSARTGILRDQGWQKLAYHPRLRFSTSWFVQDADAGALPILRAATDAAAAAGDCYGPSGRLQTTGAPVKVDLAAVARDPLVAGRLWESAESLTGVRF</sequence>
<dbReference type="Gene3D" id="3.40.50.720">
    <property type="entry name" value="NAD(P)-binding Rossmann-like Domain"/>
    <property type="match status" value="1"/>
</dbReference>
<dbReference type="Proteomes" id="UP000032221">
    <property type="component" value="Unassembled WGS sequence"/>
</dbReference>
<reference evidence="2 3" key="1">
    <citation type="submission" date="2015-01" db="EMBL/GenBank/DDBJ databases">
        <title>Genome sequence of Mycobacterium llatzerense and Mycobacterium immunogenum recovered from brain abscess.</title>
        <authorList>
            <person name="Greninger A.L."/>
            <person name="Langelier C."/>
            <person name="Cunningham G."/>
            <person name="Chiu C.Y."/>
            <person name="Miller S."/>
        </authorList>
    </citation>
    <scope>NUCLEOTIDE SEQUENCE [LARGE SCALE GENOMIC DNA]</scope>
    <source>
        <strain evidence="2 3">CLUC14</strain>
    </source>
</reference>
<comment type="caution">
    <text evidence="2">The sequence shown here is derived from an EMBL/GenBank/DDBJ whole genome shotgun (WGS) entry which is preliminary data.</text>
</comment>
<evidence type="ECO:0008006" key="4">
    <source>
        <dbReference type="Google" id="ProtNLM"/>
    </source>
</evidence>
<name>A0A0D1JV05_9MYCO</name>
<protein>
    <recommendedName>
        <fullName evidence="4">Short-chain dehydrogenase</fullName>
    </recommendedName>
</protein>
<dbReference type="PANTHER" id="PTHR43157:SF31">
    <property type="entry name" value="PHOSPHATIDYLINOSITOL-GLYCAN BIOSYNTHESIS CLASS F PROTEIN"/>
    <property type="match status" value="1"/>
</dbReference>
<dbReference type="AlphaFoldDB" id="A0A0D1JV05"/>
<dbReference type="PANTHER" id="PTHR43157">
    <property type="entry name" value="PHOSPHATIDYLINOSITOL-GLYCAN BIOSYNTHESIS CLASS F PROTEIN-RELATED"/>
    <property type="match status" value="1"/>
</dbReference>
<dbReference type="Pfam" id="PF00106">
    <property type="entry name" value="adh_short"/>
    <property type="match status" value="1"/>
</dbReference>
<evidence type="ECO:0000313" key="3">
    <source>
        <dbReference type="Proteomes" id="UP000032221"/>
    </source>
</evidence>
<evidence type="ECO:0000256" key="1">
    <source>
        <dbReference type="ARBA" id="ARBA00023002"/>
    </source>
</evidence>
<dbReference type="InterPro" id="IPR036291">
    <property type="entry name" value="NAD(P)-bd_dom_sf"/>
</dbReference>
<keyword evidence="3" id="KW-1185">Reference proteome</keyword>